<sequence length="533" mass="61182">MIFFKLISSPYQLINKAEKMHESESEHLGKAALLWSDLSETHDGLDETPEETYIYFGIFHLDIIHGQSAEHLNRALKQFQDLIRPWNEFYPWTNYNGVKTEVVEDSASAPYILGSLCITDNLEEESLVVSLLQRFSSLQGPEIFVKVTGSDGEVLLIESHDVLPSEYEYPKGNNRLWIHEGKFKLIPSNVTPGRGMERSEALNFLLNTYYKLIEVPEVSSILHQRFVLDTPEKYLRNLYQLPLELNNKQHFELLKKKPRLIGYIIKCLYQENLSHEPEKIIEECENQPLTLLLPVSQCKLLSFYLQYSGIDLQSERLPSITGAIISRALEQVIRYDKHFQRENFTSCSEALDSFQVQLVSQGYLKKEVPHQKANMGALLIEAEAEVAEEDTMERMQSLFTGIKSSLEEEDNNKQANESSDDSDTAADHEAQKFFSAQNIDIDEDDFFEFFLTEALKVKKEDLKNYQSGSAPPSERYHEKEDEAEAVNEFEGHLSTDSRGHSNDTEALEELIEAMRLDPSAFENIQNILDLDSE</sequence>
<feature type="compositionally biased region" description="Basic and acidic residues" evidence="1">
    <location>
        <begin position="489"/>
        <end position="503"/>
    </location>
</feature>
<dbReference type="InterPro" id="IPR010770">
    <property type="entry name" value="Ecd"/>
</dbReference>
<dbReference type="Proteomes" id="UP000002036">
    <property type="component" value="Chromosome D"/>
</dbReference>
<dbReference type="EMBL" id="CU928168">
    <property type="protein sequence ID" value="CAR22750.1"/>
    <property type="molecule type" value="Genomic_DNA"/>
</dbReference>
<dbReference type="Pfam" id="PF07093">
    <property type="entry name" value="SGT1"/>
    <property type="match status" value="1"/>
</dbReference>
<dbReference type="InParanoid" id="C5DEZ5"/>
<gene>
    <name evidence="2" type="ordered locus">KLTH0D11022g</name>
</gene>
<accession>C5DEZ5</accession>
<evidence type="ECO:0000313" key="2">
    <source>
        <dbReference type="EMBL" id="CAR22750.1"/>
    </source>
</evidence>
<dbReference type="HOGENOM" id="CLU_040069_0_0_1"/>
<evidence type="ECO:0000313" key="3">
    <source>
        <dbReference type="Proteomes" id="UP000002036"/>
    </source>
</evidence>
<evidence type="ECO:0000256" key="1">
    <source>
        <dbReference type="SAM" id="MobiDB-lite"/>
    </source>
</evidence>
<feature type="region of interest" description="Disordered" evidence="1">
    <location>
        <begin position="464"/>
        <end position="505"/>
    </location>
</feature>
<dbReference type="GeneID" id="8295428"/>
<dbReference type="OrthoDB" id="27237at2759"/>
<dbReference type="AlphaFoldDB" id="C5DEZ5"/>
<dbReference type="GO" id="GO:0005634">
    <property type="term" value="C:nucleus"/>
    <property type="evidence" value="ECO:0007669"/>
    <property type="project" value="TreeGrafter"/>
</dbReference>
<proteinExistence type="predicted"/>
<dbReference type="RefSeq" id="XP_002553188.1">
    <property type="nucleotide sequence ID" value="XM_002553142.1"/>
</dbReference>
<name>C5DEZ5_LACTC</name>
<dbReference type="PANTHER" id="PTHR13060">
    <property type="entry name" value="SGT1 PROTEIN HSGT1 SUPPRESSOR OF GCR2"/>
    <property type="match status" value="1"/>
</dbReference>
<dbReference type="OMA" id="DYRVWIH"/>
<dbReference type="STRING" id="559295.C5DEZ5"/>
<protein>
    <submittedName>
        <fullName evidence="2">KLTH0D11022p</fullName>
    </submittedName>
</protein>
<organism evidence="2 3">
    <name type="scientific">Lachancea thermotolerans (strain ATCC 56472 / CBS 6340 / NRRL Y-8284)</name>
    <name type="common">Yeast</name>
    <name type="synonym">Kluyveromyces thermotolerans</name>
    <dbReference type="NCBI Taxonomy" id="559295"/>
    <lineage>
        <taxon>Eukaryota</taxon>
        <taxon>Fungi</taxon>
        <taxon>Dikarya</taxon>
        <taxon>Ascomycota</taxon>
        <taxon>Saccharomycotina</taxon>
        <taxon>Saccharomycetes</taxon>
        <taxon>Saccharomycetales</taxon>
        <taxon>Saccharomycetaceae</taxon>
        <taxon>Lachancea</taxon>
    </lineage>
</organism>
<dbReference type="PANTHER" id="PTHR13060:SF0">
    <property type="entry name" value="PROTEIN ECDYSONELESS HOMOLOG"/>
    <property type="match status" value="1"/>
</dbReference>
<keyword evidence="3" id="KW-1185">Reference proteome</keyword>
<dbReference type="KEGG" id="lth:KLTH0D11022g"/>
<dbReference type="eggNOG" id="KOG2406">
    <property type="taxonomic scope" value="Eukaryota"/>
</dbReference>
<reference evidence="2 3" key="1">
    <citation type="journal article" date="2009" name="Genome Res.">
        <title>Comparative genomics of protoploid Saccharomycetaceae.</title>
        <authorList>
            <consortium name="The Genolevures Consortium"/>
            <person name="Souciet J.-L."/>
            <person name="Dujon B."/>
            <person name="Gaillardin C."/>
            <person name="Johnston M."/>
            <person name="Baret P.V."/>
            <person name="Cliften P."/>
            <person name="Sherman D.J."/>
            <person name="Weissenbach J."/>
            <person name="Westhof E."/>
            <person name="Wincker P."/>
            <person name="Jubin C."/>
            <person name="Poulain J."/>
            <person name="Barbe V."/>
            <person name="Segurens B."/>
            <person name="Artiguenave F."/>
            <person name="Anthouard V."/>
            <person name="Vacherie B."/>
            <person name="Val M.-E."/>
            <person name="Fulton R.S."/>
            <person name="Minx P."/>
            <person name="Wilson R."/>
            <person name="Durrens P."/>
            <person name="Jean G."/>
            <person name="Marck C."/>
            <person name="Martin T."/>
            <person name="Nikolski M."/>
            <person name="Rolland T."/>
            <person name="Seret M.-L."/>
            <person name="Casaregola S."/>
            <person name="Despons L."/>
            <person name="Fairhead C."/>
            <person name="Fischer G."/>
            <person name="Lafontaine I."/>
            <person name="Leh V."/>
            <person name="Lemaire M."/>
            <person name="de Montigny J."/>
            <person name="Neuveglise C."/>
            <person name="Thierry A."/>
            <person name="Blanc-Lenfle I."/>
            <person name="Bleykasten C."/>
            <person name="Diffels J."/>
            <person name="Fritsch E."/>
            <person name="Frangeul L."/>
            <person name="Goeffon A."/>
            <person name="Jauniaux N."/>
            <person name="Kachouri-Lafond R."/>
            <person name="Payen C."/>
            <person name="Potier S."/>
            <person name="Pribylova L."/>
            <person name="Ozanne C."/>
            <person name="Richard G.-F."/>
            <person name="Sacerdot C."/>
            <person name="Straub M.-L."/>
            <person name="Talla E."/>
        </authorList>
    </citation>
    <scope>NUCLEOTIDE SEQUENCE [LARGE SCALE GENOMIC DNA]</scope>
    <source>
        <strain evidence="3">ATCC 56472 / CBS 6340 / NRRL Y-8284</strain>
    </source>
</reference>
<feature type="region of interest" description="Disordered" evidence="1">
    <location>
        <begin position="406"/>
        <end position="426"/>
    </location>
</feature>